<dbReference type="InterPro" id="IPR011990">
    <property type="entry name" value="TPR-like_helical_dom_sf"/>
</dbReference>
<organism evidence="4 5">
    <name type="scientific">Eiseniibacteriota bacterium</name>
    <dbReference type="NCBI Taxonomy" id="2212470"/>
    <lineage>
        <taxon>Bacteria</taxon>
        <taxon>Candidatus Eiseniibacteriota</taxon>
    </lineage>
</organism>
<name>A0A956NCN6_UNCEI</name>
<dbReference type="Gene3D" id="1.10.510.10">
    <property type="entry name" value="Transferase(Phosphotransferase) domain 1"/>
    <property type="match status" value="1"/>
</dbReference>
<dbReference type="PANTHER" id="PTHR47691:SF3">
    <property type="entry name" value="HTH-TYPE TRANSCRIPTIONAL REGULATOR RV0890C-RELATED"/>
    <property type="match status" value="1"/>
</dbReference>
<keyword evidence="1" id="KW-0802">TPR repeat</keyword>
<dbReference type="PROSITE" id="PS50005">
    <property type="entry name" value="TPR"/>
    <property type="match status" value="1"/>
</dbReference>
<dbReference type="Pfam" id="PF00069">
    <property type="entry name" value="Pkinase"/>
    <property type="match status" value="2"/>
</dbReference>
<dbReference type="GO" id="GO:0004672">
    <property type="term" value="F:protein kinase activity"/>
    <property type="evidence" value="ECO:0007669"/>
    <property type="project" value="InterPro"/>
</dbReference>
<sequence>MRRRVDDSEDVSLYYEAKERAYEVPIKEQVIDTRLREIVSLGATLSGDELDGFLSERCSDDSALMQTAVRLLSIPAVVHGGAESDAQSLCVTSVVWPTQPRHMVSRDDSIQWDPLPPGSVLSHRYLIEEYLASGGIGRVYRALDQELDAPVALKTLRPEIANAPAAHRRFKQEVLLARSVTHRHVCRIFDLGCDEERNLTFLTMEFLAGETLQSYIRRNGAVGPVLALSWARQLSGALDTAHRAGIIHCDFKSGNVMVVPGPDGVGRAVVTDFGLAVAVERGVKREPLSERNVEPVDSGISDSASECGAITSPPWEGTNVTSGGSRGPLVGTPSYMSPEQVRGEFLDAASDLYSFGVVLFEMITGRLPFAAPTPRAAALAHVMEEPPDPKSFADVANRWSETILRLLSKEPSQRFSTGREVVSALEGLGGCEVLAGHSIPAECDTFVARTEELRSLVSALESSEPRAGTRVLTIVGPGGTGKTRLAINYGWASVNRWEGGVWFCDLSEARDVEGIVSAVAKSLDVPLGKTDPVRQLEHAIGSRAGSLIILDNFEQVVDYAIPTLGSWATSAARVKFLVTSRERLHVPGELVLELEPLDPETDGTELFEVRARNSRAGFEVGADNRARIQEIVRRLDGIPLAIELAAGRLRILSLDQLAERLEDRFQLLTGGVLGRHQTLRVVMDWSWELLTSWERSAVAQASVFEGGFMLDAAEHVLDVSSASESPPAIDLVQSLVDKSWLSVRVVGERPRFWMYSTIQEYASERLSLDEVPEPEVGRCDREARPQSAAHVRHGQFFARMGSDASLDAMYRQGGVVTRDLLAAELENLIAACRRAVIRGDEEIAVATLAAAGVVLAFRGPFSSWVRLAHEVVGTLRRPELRGRGLMELARAERLVGAIEDAQRAYEAALTIHLETGNRRLQGETLTHLGIVLMEQGRMEESQSLGEKALRIHRAEGNQRFEAVALANLGILELELGHNEIALSNLERSLEIHKDLGNSWVGSVFTNLGIVYKEQGKLSEALASYDAALSLHHDVGDRRGEGIVRGNIGVLLLDQGRSEEAVEYLVAALEAHRQLGDRRIEGVWLGNLGTLYKEEGRLEEARDALNAALAIHRDVGNASFEGVVLGTLGNLDKQVGRLDEARRNLEIALVIHREVGDLRSEGVRHGDLGDLSRQEGQTDEARGRFDDGERLLRSVGDPLELAKFLTLRIRFEMAMGRRDEGLALLRESEALARQAQSSPGSSLMLRLAELRQSLDDGDSAGS</sequence>
<reference evidence="4" key="2">
    <citation type="journal article" date="2021" name="Microbiome">
        <title>Successional dynamics and alternative stable states in a saline activated sludge microbial community over 9 years.</title>
        <authorList>
            <person name="Wang Y."/>
            <person name="Ye J."/>
            <person name="Ju F."/>
            <person name="Liu L."/>
            <person name="Boyd J.A."/>
            <person name="Deng Y."/>
            <person name="Parks D.H."/>
            <person name="Jiang X."/>
            <person name="Yin X."/>
            <person name="Woodcroft B.J."/>
            <person name="Tyson G.W."/>
            <person name="Hugenholtz P."/>
            <person name="Polz M.F."/>
            <person name="Zhang T."/>
        </authorList>
    </citation>
    <scope>NUCLEOTIDE SEQUENCE</scope>
    <source>
        <strain evidence="4">HKST-UBA02</strain>
    </source>
</reference>
<dbReference type="InterPro" id="IPR027417">
    <property type="entry name" value="P-loop_NTPase"/>
</dbReference>
<dbReference type="SMART" id="SM00028">
    <property type="entry name" value="TPR"/>
    <property type="match status" value="7"/>
</dbReference>
<dbReference type="PROSITE" id="PS00108">
    <property type="entry name" value="PROTEIN_KINASE_ST"/>
    <property type="match status" value="1"/>
</dbReference>
<dbReference type="InterPro" id="IPR019734">
    <property type="entry name" value="TPR_rpt"/>
</dbReference>
<dbReference type="PANTHER" id="PTHR47691">
    <property type="entry name" value="REGULATOR-RELATED"/>
    <property type="match status" value="1"/>
</dbReference>
<dbReference type="AlphaFoldDB" id="A0A956NCN6"/>
<dbReference type="InterPro" id="IPR000719">
    <property type="entry name" value="Prot_kinase_dom"/>
</dbReference>
<dbReference type="Gene3D" id="3.40.50.300">
    <property type="entry name" value="P-loop containing nucleotide triphosphate hydrolases"/>
    <property type="match status" value="1"/>
</dbReference>
<dbReference type="InterPro" id="IPR008271">
    <property type="entry name" value="Ser/Thr_kinase_AS"/>
</dbReference>
<dbReference type="GO" id="GO:0005524">
    <property type="term" value="F:ATP binding"/>
    <property type="evidence" value="ECO:0007669"/>
    <property type="project" value="InterPro"/>
</dbReference>
<dbReference type="Pfam" id="PF13176">
    <property type="entry name" value="TPR_7"/>
    <property type="match status" value="1"/>
</dbReference>
<proteinExistence type="predicted"/>
<dbReference type="Pfam" id="PF13424">
    <property type="entry name" value="TPR_12"/>
    <property type="match status" value="2"/>
</dbReference>
<dbReference type="InterPro" id="IPR011009">
    <property type="entry name" value="Kinase-like_dom_sf"/>
</dbReference>
<dbReference type="PROSITE" id="PS50011">
    <property type="entry name" value="PROTEIN_KINASE_DOM"/>
    <property type="match status" value="1"/>
</dbReference>
<feature type="compositionally biased region" description="Basic and acidic residues" evidence="2">
    <location>
        <begin position="1163"/>
        <end position="1172"/>
    </location>
</feature>
<evidence type="ECO:0000313" key="5">
    <source>
        <dbReference type="Proteomes" id="UP000739538"/>
    </source>
</evidence>
<dbReference type="SUPFAM" id="SSF52540">
    <property type="entry name" value="P-loop containing nucleoside triphosphate hydrolases"/>
    <property type="match status" value="1"/>
</dbReference>
<dbReference type="CDD" id="cd14014">
    <property type="entry name" value="STKc_PknB_like"/>
    <property type="match status" value="1"/>
</dbReference>
<evidence type="ECO:0000313" key="4">
    <source>
        <dbReference type="EMBL" id="MCA9756566.1"/>
    </source>
</evidence>
<feature type="region of interest" description="Disordered" evidence="2">
    <location>
        <begin position="1163"/>
        <end position="1182"/>
    </location>
</feature>
<accession>A0A956NCN6</accession>
<dbReference type="SUPFAM" id="SSF48452">
    <property type="entry name" value="TPR-like"/>
    <property type="match status" value="2"/>
</dbReference>
<reference evidence="4" key="1">
    <citation type="submission" date="2020-04" db="EMBL/GenBank/DDBJ databases">
        <authorList>
            <person name="Zhang T."/>
        </authorList>
    </citation>
    <scope>NUCLEOTIDE SEQUENCE</scope>
    <source>
        <strain evidence="4">HKST-UBA02</strain>
    </source>
</reference>
<protein>
    <submittedName>
        <fullName evidence="4">Tetratricopeptide repeat protein</fullName>
    </submittedName>
</protein>
<feature type="region of interest" description="Disordered" evidence="2">
    <location>
        <begin position="289"/>
        <end position="324"/>
    </location>
</feature>
<dbReference type="Proteomes" id="UP000739538">
    <property type="component" value="Unassembled WGS sequence"/>
</dbReference>
<dbReference type="Gene3D" id="3.30.200.20">
    <property type="entry name" value="Phosphorylase Kinase, domain 1"/>
    <property type="match status" value="1"/>
</dbReference>
<dbReference type="Gene3D" id="1.25.40.10">
    <property type="entry name" value="Tetratricopeptide repeat domain"/>
    <property type="match status" value="2"/>
</dbReference>
<evidence type="ECO:0000259" key="3">
    <source>
        <dbReference type="PROSITE" id="PS50011"/>
    </source>
</evidence>
<comment type="caution">
    <text evidence="4">The sequence shown here is derived from an EMBL/GenBank/DDBJ whole genome shotgun (WGS) entry which is preliminary data.</text>
</comment>
<feature type="domain" description="Protein kinase" evidence="3">
    <location>
        <begin position="125"/>
        <end position="428"/>
    </location>
</feature>
<feature type="repeat" description="TPR" evidence="1">
    <location>
        <begin position="1001"/>
        <end position="1034"/>
    </location>
</feature>
<evidence type="ECO:0000256" key="1">
    <source>
        <dbReference type="PROSITE-ProRule" id="PRU00339"/>
    </source>
</evidence>
<dbReference type="SUPFAM" id="SSF56112">
    <property type="entry name" value="Protein kinase-like (PK-like)"/>
    <property type="match status" value="1"/>
</dbReference>
<evidence type="ECO:0000256" key="2">
    <source>
        <dbReference type="SAM" id="MobiDB-lite"/>
    </source>
</evidence>
<dbReference type="EMBL" id="JAGQHS010000058">
    <property type="protein sequence ID" value="MCA9756566.1"/>
    <property type="molecule type" value="Genomic_DNA"/>
</dbReference>
<gene>
    <name evidence="4" type="ORF">KDA27_12245</name>
</gene>